<dbReference type="PANTHER" id="PTHR12197:SF251">
    <property type="entry name" value="EG:BACR7C10.4 PROTEIN"/>
    <property type="match status" value="1"/>
</dbReference>
<dbReference type="Pfam" id="PF00856">
    <property type="entry name" value="SET"/>
    <property type="match status" value="1"/>
</dbReference>
<organism evidence="2">
    <name type="scientific">Tetraselmis sp. GSL018</name>
    <dbReference type="NCBI Taxonomy" id="582737"/>
    <lineage>
        <taxon>Eukaryota</taxon>
        <taxon>Viridiplantae</taxon>
        <taxon>Chlorophyta</taxon>
        <taxon>core chlorophytes</taxon>
        <taxon>Chlorodendrophyceae</taxon>
        <taxon>Chlorodendrales</taxon>
        <taxon>Chlorodendraceae</taxon>
        <taxon>Tetraselmis</taxon>
    </lineage>
</organism>
<feature type="domain" description="SET" evidence="1">
    <location>
        <begin position="49"/>
        <end position="256"/>
    </location>
</feature>
<dbReference type="InterPro" id="IPR001214">
    <property type="entry name" value="SET_dom"/>
</dbReference>
<dbReference type="Gene3D" id="6.10.140.2220">
    <property type="match status" value="1"/>
</dbReference>
<evidence type="ECO:0000313" key="2">
    <source>
        <dbReference type="EMBL" id="JAC81035.1"/>
    </source>
</evidence>
<proteinExistence type="predicted"/>
<feature type="non-terminal residue" evidence="2">
    <location>
        <position position="338"/>
    </location>
</feature>
<evidence type="ECO:0000259" key="1">
    <source>
        <dbReference type="PROSITE" id="PS50280"/>
    </source>
</evidence>
<dbReference type="SUPFAM" id="SSF144232">
    <property type="entry name" value="HIT/MYND zinc finger-like"/>
    <property type="match status" value="1"/>
</dbReference>
<dbReference type="PANTHER" id="PTHR12197">
    <property type="entry name" value="HISTONE-LYSINE N-METHYLTRANSFERASE SMYD"/>
    <property type="match status" value="1"/>
</dbReference>
<dbReference type="InterPro" id="IPR050869">
    <property type="entry name" value="H3K4_H4K5_MeTrfase"/>
</dbReference>
<dbReference type="PROSITE" id="PS50280">
    <property type="entry name" value="SET"/>
    <property type="match status" value="1"/>
</dbReference>
<dbReference type="SUPFAM" id="SSF82199">
    <property type="entry name" value="SET domain"/>
    <property type="match status" value="1"/>
</dbReference>
<dbReference type="GO" id="GO:0005634">
    <property type="term" value="C:nucleus"/>
    <property type="evidence" value="ECO:0007669"/>
    <property type="project" value="TreeGrafter"/>
</dbReference>
<dbReference type="InterPro" id="IPR046341">
    <property type="entry name" value="SET_dom_sf"/>
</dbReference>
<dbReference type="AlphaFoldDB" id="A0A061SDV9"/>
<reference evidence="2" key="1">
    <citation type="submission" date="2014-05" db="EMBL/GenBank/DDBJ databases">
        <title>The transcriptome of the halophilic microalga Tetraselmis sp. GSL018 isolated from the Great Salt Lake, Utah.</title>
        <authorList>
            <person name="Jinkerson R.E."/>
            <person name="D'Adamo S."/>
            <person name="Posewitz M.C."/>
        </authorList>
    </citation>
    <scope>NUCLEOTIDE SEQUENCE</scope>
    <source>
        <strain evidence="2">GSL018</strain>
    </source>
</reference>
<gene>
    <name evidence="2" type="primary">SMYD</name>
    <name evidence="2" type="ORF">TSPGSL018_8840</name>
</gene>
<name>A0A061SDV9_9CHLO</name>
<accession>A0A061SDV9</accession>
<protein>
    <submittedName>
        <fullName evidence="2">SET and MYND domain-containing protein</fullName>
    </submittedName>
</protein>
<dbReference type="EMBL" id="GBEZ01004160">
    <property type="protein sequence ID" value="JAC81035.1"/>
    <property type="molecule type" value="Transcribed_RNA"/>
</dbReference>
<dbReference type="Gene3D" id="1.10.220.160">
    <property type="match status" value="1"/>
</dbReference>
<dbReference type="Gene3D" id="2.170.270.10">
    <property type="entry name" value="SET domain"/>
    <property type="match status" value="1"/>
</dbReference>
<sequence length="338" mass="36678">MSTYLKIQDSCLCLGRQLTTISSFEPGDVVLSEEPFAAVLSDSELSKRCHVTFAPSEKLLRCGKCKLSRFAAREFQALDWKSGGREECAALVASHPRVPPATIRLAARILWRLNRDGGEIELKESLGGVSQHAPNTSSRPQVKDLIDHWEEIPEERKLTYAQMGSILVDYMKAGRGEAAAPCSVRDAALLLAKLACNAMTVFDEDLRPIGTGLYLTAAMANHACAPSCVQSFEGRRLVLRAARALRPGDEVTIAYTELAATRQERRRELREGYFFDLDGAGVGADPLGPAAAELAPEAEVAPGVTLRAFARPAWAEDPADGALTEVRLAPEASGAERW</sequence>